<sequence length="187" mass="20523">MVTAVTKLKPAARRRMARAVTRLMPWDIQDREYYPPQAAVIDLAVRIALAVLDEGRDVEDITADENAELVQALVPIVQVARGLAEYALAQGPDHCSPEELASARACLDGRCEAELLDETRWAIARGAQMFAGANAPTTALQARKLVDDLVERRDRSVQRREKCAVDATAAHETKPGEGRVQTRVCAH</sequence>
<proteinExistence type="predicted"/>
<evidence type="ECO:0000313" key="3">
    <source>
        <dbReference type="Proteomes" id="UP001500751"/>
    </source>
</evidence>
<evidence type="ECO:0000256" key="1">
    <source>
        <dbReference type="SAM" id="MobiDB-lite"/>
    </source>
</evidence>
<name>A0ABP5H0T5_9ACTN</name>
<keyword evidence="3" id="KW-1185">Reference proteome</keyword>
<accession>A0ABP5H0T5</accession>
<reference evidence="3" key="1">
    <citation type="journal article" date="2019" name="Int. J. Syst. Evol. Microbiol.">
        <title>The Global Catalogue of Microorganisms (GCM) 10K type strain sequencing project: providing services to taxonomists for standard genome sequencing and annotation.</title>
        <authorList>
            <consortium name="The Broad Institute Genomics Platform"/>
            <consortium name="The Broad Institute Genome Sequencing Center for Infectious Disease"/>
            <person name="Wu L."/>
            <person name="Ma J."/>
        </authorList>
    </citation>
    <scope>NUCLEOTIDE SEQUENCE [LARGE SCALE GENOMIC DNA]</scope>
    <source>
        <strain evidence="3">JCM 16014</strain>
    </source>
</reference>
<feature type="compositionally biased region" description="Basic and acidic residues" evidence="1">
    <location>
        <begin position="168"/>
        <end position="177"/>
    </location>
</feature>
<evidence type="ECO:0000313" key="2">
    <source>
        <dbReference type="EMBL" id="GAA2062167.1"/>
    </source>
</evidence>
<gene>
    <name evidence="2" type="ORF">GCM10009839_86600</name>
</gene>
<dbReference type="Proteomes" id="UP001500751">
    <property type="component" value="Unassembled WGS sequence"/>
</dbReference>
<organism evidence="2 3">
    <name type="scientific">Catenulispora yoronensis</name>
    <dbReference type="NCBI Taxonomy" id="450799"/>
    <lineage>
        <taxon>Bacteria</taxon>
        <taxon>Bacillati</taxon>
        <taxon>Actinomycetota</taxon>
        <taxon>Actinomycetes</taxon>
        <taxon>Catenulisporales</taxon>
        <taxon>Catenulisporaceae</taxon>
        <taxon>Catenulispora</taxon>
    </lineage>
</organism>
<dbReference type="EMBL" id="BAAAQN010000086">
    <property type="protein sequence ID" value="GAA2062167.1"/>
    <property type="molecule type" value="Genomic_DNA"/>
</dbReference>
<protein>
    <submittedName>
        <fullName evidence="2">Uncharacterized protein</fullName>
    </submittedName>
</protein>
<feature type="region of interest" description="Disordered" evidence="1">
    <location>
        <begin position="168"/>
        <end position="187"/>
    </location>
</feature>
<comment type="caution">
    <text evidence="2">The sequence shown here is derived from an EMBL/GenBank/DDBJ whole genome shotgun (WGS) entry which is preliminary data.</text>
</comment>